<keyword evidence="1" id="KW-0175">Coiled coil</keyword>
<name>A0A6A5GG90_CAERE</name>
<gene>
    <name evidence="2" type="ORF">GCK72_020250</name>
</gene>
<sequence>MSKRLPTASVKTSTDATITALQEKLSQVEKEFNKLNEQRNAQRDTLIQAFFKKDNELKEMNRLSKIGGAENEPELEKLKAQLKEKEQIIDELSKNESLLIKSFKKEHKELIKKEREKLIKLFEREYDERFLAQKRSFNQKLSKQHQELSEKLAEKNQVIKEKNVKMNEMIAEKKAALKALRREHQESIQCTKRRIEKKFARKFERFQKFHEVSRKCSLNKESVDLVSTHDGLDDDEEYFSCCEDFEEDEATTTTGSPAPNSCSNNEDLAEELAQTKKALADLELSMKSHTDWLCSYLDNNSVMISQTFFGNEISRDIEEKIEELEQQIKKSENDRDMADFMAEIQRIEHQREIDNLELRLRDAYTLRDMI</sequence>
<dbReference type="RefSeq" id="XP_053582390.1">
    <property type="nucleotide sequence ID" value="XM_053733477.1"/>
</dbReference>
<reference evidence="2 3" key="1">
    <citation type="submission" date="2019-12" db="EMBL/GenBank/DDBJ databases">
        <title>Chromosome-level assembly of the Caenorhabditis remanei genome.</title>
        <authorList>
            <person name="Teterina A.A."/>
            <person name="Willis J.H."/>
            <person name="Phillips P.C."/>
        </authorList>
    </citation>
    <scope>NUCLEOTIDE SEQUENCE [LARGE SCALE GENOMIC DNA]</scope>
    <source>
        <strain evidence="2 3">PX506</strain>
        <tissue evidence="2">Whole organism</tissue>
    </source>
</reference>
<feature type="coiled-coil region" evidence="1">
    <location>
        <begin position="11"/>
        <end position="45"/>
    </location>
</feature>
<dbReference type="AlphaFoldDB" id="A0A6A5GG90"/>
<comment type="caution">
    <text evidence="2">The sequence shown here is derived from an EMBL/GenBank/DDBJ whole genome shotgun (WGS) entry which is preliminary data.</text>
</comment>
<protein>
    <submittedName>
        <fullName evidence="2">Uncharacterized protein</fullName>
    </submittedName>
</protein>
<evidence type="ECO:0000313" key="3">
    <source>
        <dbReference type="Proteomes" id="UP000483820"/>
    </source>
</evidence>
<feature type="coiled-coil region" evidence="1">
    <location>
        <begin position="314"/>
        <end position="366"/>
    </location>
</feature>
<dbReference type="Proteomes" id="UP000483820">
    <property type="component" value="Chromosome V"/>
</dbReference>
<dbReference type="EMBL" id="WUAV01000005">
    <property type="protein sequence ID" value="KAF1753693.1"/>
    <property type="molecule type" value="Genomic_DNA"/>
</dbReference>
<proteinExistence type="predicted"/>
<accession>A0A6A5GG90</accession>
<evidence type="ECO:0000313" key="2">
    <source>
        <dbReference type="EMBL" id="KAF1753693.1"/>
    </source>
</evidence>
<organism evidence="2 3">
    <name type="scientific">Caenorhabditis remanei</name>
    <name type="common">Caenorhabditis vulgaris</name>
    <dbReference type="NCBI Taxonomy" id="31234"/>
    <lineage>
        <taxon>Eukaryota</taxon>
        <taxon>Metazoa</taxon>
        <taxon>Ecdysozoa</taxon>
        <taxon>Nematoda</taxon>
        <taxon>Chromadorea</taxon>
        <taxon>Rhabditida</taxon>
        <taxon>Rhabditina</taxon>
        <taxon>Rhabditomorpha</taxon>
        <taxon>Rhabditoidea</taxon>
        <taxon>Rhabditidae</taxon>
        <taxon>Peloderinae</taxon>
        <taxon>Caenorhabditis</taxon>
    </lineage>
</organism>
<evidence type="ECO:0000256" key="1">
    <source>
        <dbReference type="SAM" id="Coils"/>
    </source>
</evidence>
<dbReference type="CTD" id="9820579"/>
<dbReference type="GeneID" id="9820579"/>
<feature type="coiled-coil region" evidence="1">
    <location>
        <begin position="75"/>
        <end position="183"/>
    </location>
</feature>
<dbReference type="KEGG" id="crq:GCK72_020250"/>